<dbReference type="EMBL" id="AAYY01000044">
    <property type="protein sequence ID" value="EDP41367.1"/>
    <property type="molecule type" value="Genomic_DNA"/>
</dbReference>
<organism evidence="1 2">
    <name type="scientific">Malassezia globosa (strain ATCC MYA-4612 / CBS 7966)</name>
    <name type="common">Dandruff-associated fungus</name>
    <dbReference type="NCBI Taxonomy" id="425265"/>
    <lineage>
        <taxon>Eukaryota</taxon>
        <taxon>Fungi</taxon>
        <taxon>Dikarya</taxon>
        <taxon>Basidiomycota</taxon>
        <taxon>Ustilaginomycotina</taxon>
        <taxon>Malasseziomycetes</taxon>
        <taxon>Malasseziales</taxon>
        <taxon>Malasseziaceae</taxon>
        <taxon>Malassezia</taxon>
    </lineage>
</organism>
<comment type="caution">
    <text evidence="1">The sequence shown here is derived from an EMBL/GenBank/DDBJ whole genome shotgun (WGS) entry which is preliminary data.</text>
</comment>
<proteinExistence type="predicted"/>
<dbReference type="VEuPathDB" id="FungiDB:MGL_4280"/>
<protein>
    <submittedName>
        <fullName evidence="1">Uncharacterized protein</fullName>
    </submittedName>
</protein>
<name>A8QER6_MALGO</name>
<sequence length="14" mass="1628">MVVIPYDESLSVYI</sequence>
<dbReference type="KEGG" id="mgl:MGL_4280"/>
<accession>A8QER6</accession>
<dbReference type="Proteomes" id="UP000008837">
    <property type="component" value="Unassembled WGS sequence"/>
</dbReference>
<keyword evidence="2" id="KW-1185">Reference proteome</keyword>
<dbReference type="InParanoid" id="A8QER6"/>
<reference evidence="1 2" key="1">
    <citation type="journal article" date="2007" name="Proc. Natl. Acad. Sci. U.S.A.">
        <title>Dandruff-associated Malassezia genomes reveal convergent and divergent virulence traits shared with plant and human fungal pathogens.</title>
        <authorList>
            <person name="Xu J."/>
            <person name="Saunders C.W."/>
            <person name="Hu P."/>
            <person name="Grant R.A."/>
            <person name="Boekhout T."/>
            <person name="Kuramae E.E."/>
            <person name="Kronstad J.W."/>
            <person name="Deangelis Y.M."/>
            <person name="Reeder N.L."/>
            <person name="Johnstone K.R."/>
            <person name="Leland M."/>
            <person name="Fieno A.M."/>
            <person name="Begley W.M."/>
            <person name="Sun Y."/>
            <person name="Lacey M.P."/>
            <person name="Chaudhary T."/>
            <person name="Keough T."/>
            <person name="Chu L."/>
            <person name="Sears R."/>
            <person name="Yuan B."/>
            <person name="Dawson T.L.Jr."/>
        </authorList>
    </citation>
    <scope>NUCLEOTIDE SEQUENCE [LARGE SCALE GENOMIC DNA]</scope>
    <source>
        <strain evidence="2">ATCC MYA-4612 / CBS 7966</strain>
    </source>
</reference>
<evidence type="ECO:0000313" key="2">
    <source>
        <dbReference type="Proteomes" id="UP000008837"/>
    </source>
</evidence>
<gene>
    <name evidence="1" type="ORF">MGL_4280</name>
</gene>
<evidence type="ECO:0000313" key="1">
    <source>
        <dbReference type="EMBL" id="EDP41367.1"/>
    </source>
</evidence>